<dbReference type="InterPro" id="IPR050167">
    <property type="entry name" value="Ser_Thr_protein_kinase"/>
</dbReference>
<sequence length="636" mass="71046">MPSVVMSFVGTSQYMAPEMMKSEPCSEKVDVWSFGIVLHELLTQEIPYKGIPSMAIMYGVGSGTLKLHVPKTVPQTAKLLFKLCFSKKPRNRPSFVSIASHLSNLQAEVAEMSEDAWTMRKQVWQKDIREEMSRSQNGNPAEEQNVKADELVKKRWHELRHAQEIREMYEKKMQRVDKLMRKILVIMEDINTKEMDLKLREQKMEELEKLNRAMASEKRRSAPPANTCRVQKPMVVRAGSKTISGHADADFNNYDCQLSSSNYAIVSIPQNDDDADSEVEAMSARSFRGSSSDEEYYGPRQHGNSFARSSTRHSVGLPPTSSNSAYRSPKSDRNSIPAFPSSQSDRNFQFNDMGPLFQRNSSARISGISADSGVCTSTLTLEETGQRLHSHFDSVIYGSPINRNVADRWSDGRIQTRRKPRRQSSRDSPFKNMPSTKKEKHLSSPGARMGSSPGTEYIQQHRSSRDLHAMRSMSMIESVEVNVEEDENGRLVILDSNDNNDFNNSIKPSPSYQEAINASNANTTHSSGAPINNRIIALRSEFSESTTSKNSDEELSIAAIAVAAIMCESSSTMVSSLERSLEQAVGLSDGLSDKESTLRAARSHFKTHRRASSNPIPAIVAETSTTESDNDNSVYI</sequence>
<dbReference type="WBParaSite" id="PSU_v2.g6427.t1">
    <property type="protein sequence ID" value="PSU_v2.g6427.t1"/>
    <property type="gene ID" value="PSU_v2.g6427"/>
</dbReference>
<protein>
    <submittedName>
        <fullName evidence="5">Protein kinase domain-containing protein</fullName>
    </submittedName>
</protein>
<dbReference type="PANTHER" id="PTHR23257">
    <property type="entry name" value="SERINE-THREONINE PROTEIN KINASE"/>
    <property type="match status" value="1"/>
</dbReference>
<dbReference type="PROSITE" id="PS50011">
    <property type="entry name" value="PROTEIN_KINASE_DOM"/>
    <property type="match status" value="1"/>
</dbReference>
<dbReference type="Gene3D" id="1.10.510.10">
    <property type="entry name" value="Transferase(Phosphotransferase) domain 1"/>
    <property type="match status" value="1"/>
</dbReference>
<evidence type="ECO:0000259" key="3">
    <source>
        <dbReference type="PROSITE" id="PS50011"/>
    </source>
</evidence>
<feature type="region of interest" description="Disordered" evidence="2">
    <location>
        <begin position="408"/>
        <end position="465"/>
    </location>
</feature>
<dbReference type="GO" id="GO:0005737">
    <property type="term" value="C:cytoplasm"/>
    <property type="evidence" value="ECO:0007669"/>
    <property type="project" value="TreeGrafter"/>
</dbReference>
<name>A0A914Z3F5_9BILA</name>
<feature type="compositionally biased region" description="Polar residues" evidence="2">
    <location>
        <begin position="302"/>
        <end position="326"/>
    </location>
</feature>
<evidence type="ECO:0000256" key="2">
    <source>
        <dbReference type="SAM" id="MobiDB-lite"/>
    </source>
</evidence>
<feature type="coiled-coil region" evidence="1">
    <location>
        <begin position="162"/>
        <end position="220"/>
    </location>
</feature>
<proteinExistence type="predicted"/>
<dbReference type="AlphaFoldDB" id="A0A914Z3F5"/>
<dbReference type="Proteomes" id="UP000887577">
    <property type="component" value="Unplaced"/>
</dbReference>
<dbReference type="GO" id="GO:0004672">
    <property type="term" value="F:protein kinase activity"/>
    <property type="evidence" value="ECO:0007669"/>
    <property type="project" value="InterPro"/>
</dbReference>
<dbReference type="GO" id="GO:0007165">
    <property type="term" value="P:signal transduction"/>
    <property type="evidence" value="ECO:0007669"/>
    <property type="project" value="TreeGrafter"/>
</dbReference>
<dbReference type="InterPro" id="IPR011009">
    <property type="entry name" value="Kinase-like_dom_sf"/>
</dbReference>
<organism evidence="4 5">
    <name type="scientific">Panagrolaimus superbus</name>
    <dbReference type="NCBI Taxonomy" id="310955"/>
    <lineage>
        <taxon>Eukaryota</taxon>
        <taxon>Metazoa</taxon>
        <taxon>Ecdysozoa</taxon>
        <taxon>Nematoda</taxon>
        <taxon>Chromadorea</taxon>
        <taxon>Rhabditida</taxon>
        <taxon>Tylenchina</taxon>
        <taxon>Panagrolaimomorpha</taxon>
        <taxon>Panagrolaimoidea</taxon>
        <taxon>Panagrolaimidae</taxon>
        <taxon>Panagrolaimus</taxon>
    </lineage>
</organism>
<dbReference type="GO" id="GO:0005524">
    <property type="term" value="F:ATP binding"/>
    <property type="evidence" value="ECO:0007669"/>
    <property type="project" value="InterPro"/>
</dbReference>
<evidence type="ECO:0000256" key="1">
    <source>
        <dbReference type="SAM" id="Coils"/>
    </source>
</evidence>
<dbReference type="InterPro" id="IPR000719">
    <property type="entry name" value="Prot_kinase_dom"/>
</dbReference>
<feature type="compositionally biased region" description="Polar residues" evidence="2">
    <location>
        <begin position="340"/>
        <end position="350"/>
    </location>
</feature>
<keyword evidence="4" id="KW-1185">Reference proteome</keyword>
<accession>A0A914Z3F5</accession>
<dbReference type="PANTHER" id="PTHR23257:SF981">
    <property type="entry name" value="MITOGEN-ACTIVATED PROTEIN KINASE KINASE KINASE"/>
    <property type="match status" value="1"/>
</dbReference>
<dbReference type="Pfam" id="PF00069">
    <property type="entry name" value="Pkinase"/>
    <property type="match status" value="1"/>
</dbReference>
<keyword evidence="1" id="KW-0175">Coiled coil</keyword>
<feature type="domain" description="Protein kinase" evidence="3">
    <location>
        <begin position="1"/>
        <end position="104"/>
    </location>
</feature>
<reference evidence="5" key="1">
    <citation type="submission" date="2022-11" db="UniProtKB">
        <authorList>
            <consortium name="WormBaseParasite"/>
        </authorList>
    </citation>
    <scope>IDENTIFICATION</scope>
</reference>
<feature type="compositionally biased region" description="Polar residues" evidence="2">
    <location>
        <begin position="452"/>
        <end position="461"/>
    </location>
</feature>
<evidence type="ECO:0000313" key="5">
    <source>
        <dbReference type="WBParaSite" id="PSU_v2.g6427.t1"/>
    </source>
</evidence>
<evidence type="ECO:0000313" key="4">
    <source>
        <dbReference type="Proteomes" id="UP000887577"/>
    </source>
</evidence>
<dbReference type="SUPFAM" id="SSF56112">
    <property type="entry name" value="Protein kinase-like (PK-like)"/>
    <property type="match status" value="1"/>
</dbReference>
<feature type="region of interest" description="Disordered" evidence="2">
    <location>
        <begin position="271"/>
        <end position="355"/>
    </location>
</feature>